<evidence type="ECO:0000313" key="2">
    <source>
        <dbReference type="Proteomes" id="UP000281904"/>
    </source>
</evidence>
<organism evidence="1 2">
    <name type="scientific">Serratia rubidaea</name>
    <name type="common">Serratia marinorubra</name>
    <dbReference type="NCBI Taxonomy" id="61652"/>
    <lineage>
        <taxon>Bacteria</taxon>
        <taxon>Pseudomonadati</taxon>
        <taxon>Pseudomonadota</taxon>
        <taxon>Gammaproteobacteria</taxon>
        <taxon>Enterobacterales</taxon>
        <taxon>Yersiniaceae</taxon>
        <taxon>Serratia</taxon>
    </lineage>
</organism>
<dbReference type="Proteomes" id="UP000281904">
    <property type="component" value="Chromosome"/>
</dbReference>
<reference evidence="1 2" key="1">
    <citation type="submission" date="2018-12" db="EMBL/GenBank/DDBJ databases">
        <authorList>
            <consortium name="Pathogen Informatics"/>
        </authorList>
    </citation>
    <scope>NUCLEOTIDE SEQUENCE [LARGE SCALE GENOMIC DNA]</scope>
    <source>
        <strain evidence="1 2">NCTC10036</strain>
    </source>
</reference>
<protein>
    <submittedName>
        <fullName evidence="1">HemN family oxidoreductase</fullName>
    </submittedName>
</protein>
<gene>
    <name evidence="1" type="ORF">NCTC10036_02361</name>
</gene>
<name>A0A3S4XFE9_SERRU</name>
<evidence type="ECO:0000313" key="1">
    <source>
        <dbReference type="EMBL" id="VEI65609.1"/>
    </source>
</evidence>
<dbReference type="AlphaFoldDB" id="A0A3S4XFE9"/>
<proteinExistence type="predicted"/>
<accession>A0A3S4XFE9</accession>
<sequence length="59" mass="6750">MNCVLTACAVTRRDRKALINRFRPALTQGYLTENAGRRQITEHGKLFLNSLLELFLADE</sequence>
<dbReference type="EMBL" id="LR134493">
    <property type="protein sequence ID" value="VEI65609.1"/>
    <property type="molecule type" value="Genomic_DNA"/>
</dbReference>